<name>A0A081R4T6_SPHCR</name>
<comment type="caution">
    <text evidence="1">The sequence shown here is derived from an EMBL/GenBank/DDBJ whole genome shotgun (WGS) entry which is preliminary data.</text>
</comment>
<dbReference type="Proteomes" id="UP000028411">
    <property type="component" value="Unassembled WGS sequence"/>
</dbReference>
<evidence type="ECO:0000313" key="2">
    <source>
        <dbReference type="Proteomes" id="UP000028411"/>
    </source>
</evidence>
<dbReference type="NCBIfam" id="TIGR02215">
    <property type="entry name" value="phage_chp_gp8"/>
    <property type="match status" value="1"/>
</dbReference>
<accession>A0A081R4T6</accession>
<dbReference type="OrthoDB" id="8478788at2"/>
<gene>
    <name evidence="1" type="ORF">BV95_04490</name>
</gene>
<protein>
    <recommendedName>
        <fullName evidence="3">Phage gp6-like head-tail connector protein</fullName>
    </recommendedName>
</protein>
<evidence type="ECO:0008006" key="3">
    <source>
        <dbReference type="Google" id="ProtNLM"/>
    </source>
</evidence>
<dbReference type="Pfam" id="PF05135">
    <property type="entry name" value="Phage_connect_1"/>
    <property type="match status" value="1"/>
</dbReference>
<dbReference type="EMBL" id="JFHR01000110">
    <property type="protein sequence ID" value="KEQ50209.1"/>
    <property type="molecule type" value="Genomic_DNA"/>
</dbReference>
<dbReference type="RefSeq" id="WP_037457482.1">
    <property type="nucleotide sequence ID" value="NZ_JFHR01000110.1"/>
</dbReference>
<dbReference type="AlphaFoldDB" id="A0A081R4T6"/>
<dbReference type="InterPro" id="IPR011738">
    <property type="entry name" value="Phage_CHP"/>
</dbReference>
<proteinExistence type="predicted"/>
<dbReference type="InterPro" id="IPR021146">
    <property type="entry name" value="Phage_gp6-like_head-tail"/>
</dbReference>
<dbReference type="Gene3D" id="1.10.3230.30">
    <property type="entry name" value="Phage gp6-like head-tail connector protein"/>
    <property type="match status" value="1"/>
</dbReference>
<reference evidence="1 2" key="1">
    <citation type="submission" date="2014-02" db="EMBL/GenBank/DDBJ databases">
        <title>Whole genome sequence of Sphingobium chlorophenolicum NBRC 16172.</title>
        <authorList>
            <person name="Gan H.M."/>
            <person name="Gan H.Y."/>
            <person name="Chew T.H."/>
            <person name="Savka M.A."/>
        </authorList>
    </citation>
    <scope>NUCLEOTIDE SEQUENCE [LARGE SCALE GENOMIC DNA]</scope>
    <source>
        <strain evidence="1 2">NBRC 16172</strain>
    </source>
</reference>
<evidence type="ECO:0000313" key="1">
    <source>
        <dbReference type="EMBL" id="KEQ50209.1"/>
    </source>
</evidence>
<dbReference type="CDD" id="cd08054">
    <property type="entry name" value="gp6"/>
    <property type="match status" value="1"/>
</dbReference>
<dbReference type="PATRIC" id="fig|46429.4.peg.4476"/>
<organism evidence="1 2">
    <name type="scientific">Sphingobium chlorophenolicum</name>
    <dbReference type="NCBI Taxonomy" id="46429"/>
    <lineage>
        <taxon>Bacteria</taxon>
        <taxon>Pseudomonadati</taxon>
        <taxon>Pseudomonadota</taxon>
        <taxon>Alphaproteobacteria</taxon>
        <taxon>Sphingomonadales</taxon>
        <taxon>Sphingomonadaceae</taxon>
        <taxon>Sphingobium</taxon>
    </lineage>
</organism>
<dbReference type="eggNOG" id="ENOG502Z7YN">
    <property type="taxonomic scope" value="Bacteria"/>
</dbReference>
<sequence>MLADLKAWLRIGSDDEDGVLERLLGSASGLCEQFIGQWLVVRDAAETIVADGSWQRLTARPVVAILGVEVDGVALAPGAYAVDIDASGDGWVRARLVDGPGKVTVRYRAGLAADVEGLPEAIRQGIVRLAAEHFTARDGEVATPPAVVSALWRPWRRMRLA</sequence>